<keyword evidence="1" id="KW-0175">Coiled coil</keyword>
<sequence>MSENKGKRKRQPSKSKEGLFDDLESLSDLEIEERTSSLNASMQATEQELKRVEQERGVEITLVQSLRTIQESTRGISKERTSVLNEFRSIRGKAQAIRQKRDAINENVPPPLEIIEQRLVQTHLRLATIPNDLSKMPNRDHEVKLFSFFFELQAMHARKIHGNELHQKYIELLRNQDEKLKQLDKLSEERKSIAEEAREEIPDQKANPKEIRNLNERIAGKLEIINKQRKELKKARREVGRLKAYARIRKKTQKGGKGGRTIGPRLDEVKARASSGGALTLEDLGALLNSGGLEALSDAEQSEGDAGSKPEKQKRRKVGAARGRRRSLNAEEREKRRR</sequence>
<proteinExistence type="predicted"/>
<feature type="coiled-coil region" evidence="1">
    <location>
        <begin position="169"/>
        <end position="245"/>
    </location>
</feature>
<feature type="compositionally biased region" description="Basic residues" evidence="2">
    <location>
        <begin position="1"/>
        <end position="13"/>
    </location>
</feature>
<evidence type="ECO:0000313" key="3">
    <source>
        <dbReference type="EMBL" id="SVC06261.1"/>
    </source>
</evidence>
<gene>
    <name evidence="3" type="ORF">METZ01_LOCUS259115</name>
</gene>
<reference evidence="3" key="1">
    <citation type="submission" date="2018-05" db="EMBL/GenBank/DDBJ databases">
        <authorList>
            <person name="Lanie J.A."/>
            <person name="Ng W.-L."/>
            <person name="Kazmierczak K.M."/>
            <person name="Andrzejewski T.M."/>
            <person name="Davidsen T.M."/>
            <person name="Wayne K.J."/>
            <person name="Tettelin H."/>
            <person name="Glass J.I."/>
            <person name="Rusch D."/>
            <person name="Podicherti R."/>
            <person name="Tsui H.-C.T."/>
            <person name="Winkler M.E."/>
        </authorList>
    </citation>
    <scope>NUCLEOTIDE SEQUENCE</scope>
</reference>
<feature type="compositionally biased region" description="Basic residues" evidence="2">
    <location>
        <begin position="312"/>
        <end position="327"/>
    </location>
</feature>
<evidence type="ECO:0000256" key="2">
    <source>
        <dbReference type="SAM" id="MobiDB-lite"/>
    </source>
</evidence>
<dbReference type="EMBL" id="UINC01071398">
    <property type="protein sequence ID" value="SVC06261.1"/>
    <property type="molecule type" value="Genomic_DNA"/>
</dbReference>
<organism evidence="3">
    <name type="scientific">marine metagenome</name>
    <dbReference type="NCBI Taxonomy" id="408172"/>
    <lineage>
        <taxon>unclassified sequences</taxon>
        <taxon>metagenomes</taxon>
        <taxon>ecological metagenomes</taxon>
    </lineage>
</organism>
<name>A0A382J5Z1_9ZZZZ</name>
<dbReference type="AlphaFoldDB" id="A0A382J5Z1"/>
<feature type="region of interest" description="Disordered" evidence="2">
    <location>
        <begin position="295"/>
        <end position="338"/>
    </location>
</feature>
<feature type="compositionally biased region" description="Basic and acidic residues" evidence="2">
    <location>
        <begin position="328"/>
        <end position="338"/>
    </location>
</feature>
<protein>
    <submittedName>
        <fullName evidence="3">Uncharacterized protein</fullName>
    </submittedName>
</protein>
<evidence type="ECO:0000256" key="1">
    <source>
        <dbReference type="SAM" id="Coils"/>
    </source>
</evidence>
<accession>A0A382J5Z1</accession>
<feature type="region of interest" description="Disordered" evidence="2">
    <location>
        <begin position="1"/>
        <end position="22"/>
    </location>
</feature>